<keyword evidence="9" id="KW-1185">Reference proteome</keyword>
<dbReference type="InterPro" id="IPR013111">
    <property type="entry name" value="EGF_extracell"/>
</dbReference>
<dbReference type="Pfam" id="PF00053">
    <property type="entry name" value="EGF_laminin"/>
    <property type="match status" value="5"/>
</dbReference>
<dbReference type="PROSITE" id="PS00022">
    <property type="entry name" value="EGF_1"/>
    <property type="match status" value="11"/>
</dbReference>
<dbReference type="SMART" id="SM00179">
    <property type="entry name" value="EGF_CA"/>
    <property type="match status" value="5"/>
</dbReference>
<dbReference type="Gene3D" id="2.10.25.10">
    <property type="entry name" value="Laminin"/>
    <property type="match status" value="6"/>
</dbReference>
<dbReference type="Gene3D" id="2.170.300.10">
    <property type="entry name" value="Tie2 ligand-binding domain superfamily"/>
    <property type="match status" value="6"/>
</dbReference>
<dbReference type="FunFam" id="2.170.300.10:FF:000002">
    <property type="entry name" value="Multiple epidermal growth factor-like domains 10"/>
    <property type="match status" value="1"/>
</dbReference>
<proteinExistence type="predicted"/>
<comment type="caution">
    <text evidence="5">Lacks conserved residue(s) required for the propagation of feature annotation.</text>
</comment>
<dbReference type="InterPro" id="IPR000742">
    <property type="entry name" value="EGF"/>
</dbReference>
<dbReference type="InterPro" id="IPR002049">
    <property type="entry name" value="LE_dom"/>
</dbReference>
<feature type="domain" description="EGF-like" evidence="6">
    <location>
        <begin position="82"/>
        <end position="117"/>
    </location>
</feature>
<dbReference type="InterPro" id="IPR049883">
    <property type="entry name" value="NOTCH1_EGF-like"/>
</dbReference>
<feature type="disulfide bond" evidence="5">
    <location>
        <begin position="465"/>
        <end position="474"/>
    </location>
</feature>
<dbReference type="SMART" id="SM00181">
    <property type="entry name" value="EGF"/>
    <property type="match status" value="19"/>
</dbReference>
<sequence>MQPNVCADTSLAIVSRRQPCTKVFTRLSKVWKQGCIGQRWCLGYERRVIYYTSFKQVYEVEHRMLYKCCPGWMQQGGQDGCQQRLCNKDTCFNGGHCHEGPEVLCECSPSFEGPRCQNDVDECALNNGGCDGSYIDECTDHNGGCQQRCINTHGSYHCECHFGSRLHSDAQTSIHPCSINNGGCQHLCEQLDSSRYECKCRLGYKLAIDGMHCEVENPCAGNSNCQHGCVSDSGSAHCICNTGYMLRDDKRTCEDIDECADGKAGCAHECQNTVGSFMCRCQSGYDLGVDGKQCYREFTLRSHYEWLNSACILDIYMNPSMTHLIKGITMHRTYDCSTDVDECLENIGGCEQLCSNVAGSFRCSCHHGYLLSPDVRFLHRRHGFFSPVSVCLDDTFGPDCSLSCDDCSNGGKCNKSVAGCDCAPGWTGLVCNETCVQGFFGKDCMERCTCKNGGSCEPAVGKCLCPPGVYGTMCENGCPRGLYGTDCTKRCTCPHHGRCHRVHGGCLCDPGLYGRYCHLRESAAHPTPTKHISITHQHIMTSLFSFTNITFQDRFHSHFPSTSCAAGWFGPACLNLCQCGHGIQCDAISGSCLCPPGRSGTSCNKLCPAGTWGAACTQRCTCKFTMEACDATTGQCLCEAGYTGLHCDQVCEHGWFGPSCTLPCPCQNGAACDHVSGSCNCTGGWTGMFCETPCPNGTYGEECNKICECQNEASCDPVTGHCTCGPGWTGSSCQQACPPGFFGPMCLQTCSCLHSTTCDPMTGHCLCQPGWTGLSCDIACLPGTYGENCSLTCSCSTDTPCHGVTGHCGCPPGFIGMSCEQSKVFRSDMITSDEFAVLLICYNELPLFRGVLTLKYFTDLNEQNLKECFLHGYLISTACPPGTYGQDCNAFCHCTSLREQCHPVTGHCSCLPGFHGDGCKLLCPVGRYGEACARECECENGGSCESATGQCICPPGFIGADCNESKFESDSYKIRFRCPSGWYGVACKHPCTCAEGATCDPHSGNCHCLPGYMGPDCRQTYQLCFMVSFKVISLGVYTCLPTSLPCLKTPLEAVGTFGPDCEHNCSCSNNARCDTANGSCICSLGWTGPSCELGMLSILNCQHITSKYM</sequence>
<dbReference type="Proteomes" id="UP000694388">
    <property type="component" value="Unplaced"/>
</dbReference>
<dbReference type="PROSITE" id="PS00010">
    <property type="entry name" value="ASX_HYDROXYL"/>
    <property type="match status" value="1"/>
</dbReference>
<dbReference type="PANTHER" id="PTHR24043:SF9">
    <property type="entry name" value="MULTIPLE EGF LIKE DOMAINS 11"/>
    <property type="match status" value="1"/>
</dbReference>
<dbReference type="SUPFAM" id="SSF57184">
    <property type="entry name" value="Growth factor receptor domain"/>
    <property type="match status" value="1"/>
</dbReference>
<evidence type="ECO:0000313" key="8">
    <source>
        <dbReference type="Ensembl" id="ENSEBUP00000020835.1"/>
    </source>
</evidence>
<keyword evidence="2" id="KW-0732">Signal</keyword>
<dbReference type="PROSITE" id="PS01186">
    <property type="entry name" value="EGF_2"/>
    <property type="match status" value="5"/>
</dbReference>
<feature type="domain" description="EGF-like" evidence="6">
    <location>
        <begin position="656"/>
        <end position="691"/>
    </location>
</feature>
<evidence type="ECO:0000256" key="5">
    <source>
        <dbReference type="PROSITE-ProRule" id="PRU00076"/>
    </source>
</evidence>
<dbReference type="InterPro" id="IPR000152">
    <property type="entry name" value="EGF-type_Asp/Asn_hydroxyl_site"/>
</dbReference>
<dbReference type="InterPro" id="IPR018097">
    <property type="entry name" value="EGF_Ca-bd_CS"/>
</dbReference>
<dbReference type="InterPro" id="IPR009030">
    <property type="entry name" value="Growth_fac_rcpt_cys_sf"/>
</dbReference>
<keyword evidence="3" id="KW-0677">Repeat</keyword>
<feature type="disulfide bond" evidence="5">
    <location>
        <begin position="724"/>
        <end position="733"/>
    </location>
</feature>
<dbReference type="GeneTree" id="ENSGT00940000156971"/>
<dbReference type="PROSITE" id="PS50026">
    <property type="entry name" value="EGF_3"/>
    <property type="match status" value="9"/>
</dbReference>
<feature type="disulfide bond" evidence="5">
    <location>
        <begin position="681"/>
        <end position="690"/>
    </location>
</feature>
<dbReference type="InterPro" id="IPR001881">
    <property type="entry name" value="EGF-like_Ca-bd_dom"/>
</dbReference>
<dbReference type="AlphaFoldDB" id="A0A8C4QUL1"/>
<dbReference type="Ensembl" id="ENSEBUT00000021412.1">
    <property type="protein sequence ID" value="ENSEBUP00000020835.1"/>
    <property type="gene ID" value="ENSEBUG00000012853.1"/>
</dbReference>
<dbReference type="SUPFAM" id="SSF57196">
    <property type="entry name" value="EGF/Laminin"/>
    <property type="match status" value="3"/>
</dbReference>
<dbReference type="FunFam" id="2.170.300.10:FF:000041">
    <property type="entry name" value="Tyrosine protein kinase receptor tie-1, putative"/>
    <property type="match status" value="3"/>
</dbReference>
<dbReference type="PROSITE" id="PS51041">
    <property type="entry name" value="EMI"/>
    <property type="match status" value="1"/>
</dbReference>
<feature type="domain" description="EGF-like" evidence="6">
    <location>
        <begin position="396"/>
        <end position="432"/>
    </location>
</feature>
<evidence type="ECO:0000256" key="2">
    <source>
        <dbReference type="ARBA" id="ARBA00022729"/>
    </source>
</evidence>
<dbReference type="PROSITE" id="PS01187">
    <property type="entry name" value="EGF_CA"/>
    <property type="match status" value="2"/>
</dbReference>
<feature type="domain" description="EMI" evidence="7">
    <location>
        <begin position="1"/>
        <end position="83"/>
    </location>
</feature>
<dbReference type="Pfam" id="PF07645">
    <property type="entry name" value="EGF_CA"/>
    <property type="match status" value="2"/>
</dbReference>
<feature type="domain" description="EGF-like" evidence="6">
    <location>
        <begin position="255"/>
        <end position="295"/>
    </location>
</feature>
<dbReference type="PANTHER" id="PTHR24043">
    <property type="entry name" value="SCAVENGER RECEPTOR CLASS F"/>
    <property type="match status" value="1"/>
</dbReference>
<accession>A0A8C4QUL1</accession>
<evidence type="ECO:0000259" key="6">
    <source>
        <dbReference type="PROSITE" id="PS50026"/>
    </source>
</evidence>
<dbReference type="GO" id="GO:0005044">
    <property type="term" value="F:scavenger receptor activity"/>
    <property type="evidence" value="ECO:0007669"/>
    <property type="project" value="InterPro"/>
</dbReference>
<feature type="domain" description="EGF-like" evidence="6">
    <location>
        <begin position="699"/>
        <end position="734"/>
    </location>
</feature>
<organism evidence="8 9">
    <name type="scientific">Eptatretus burgeri</name>
    <name type="common">Inshore hagfish</name>
    <dbReference type="NCBI Taxonomy" id="7764"/>
    <lineage>
        <taxon>Eukaryota</taxon>
        <taxon>Metazoa</taxon>
        <taxon>Chordata</taxon>
        <taxon>Craniata</taxon>
        <taxon>Vertebrata</taxon>
        <taxon>Cyclostomata</taxon>
        <taxon>Myxini</taxon>
        <taxon>Myxiniformes</taxon>
        <taxon>Myxinidae</taxon>
        <taxon>Eptatretinae</taxon>
        <taxon>Eptatretus</taxon>
    </lineage>
</organism>
<keyword evidence="1 5" id="KW-0245">EGF-like domain</keyword>
<evidence type="ECO:0008006" key="10">
    <source>
        <dbReference type="Google" id="ProtNLM"/>
    </source>
</evidence>
<feature type="disulfide bond" evidence="5">
    <location>
        <begin position="953"/>
        <end position="962"/>
    </location>
</feature>
<dbReference type="InterPro" id="IPR011489">
    <property type="entry name" value="EMI_domain"/>
</dbReference>
<keyword evidence="4 5" id="KW-1015">Disulfide bond</keyword>
<dbReference type="Pfam" id="PF14670">
    <property type="entry name" value="FXa_inhibition"/>
    <property type="match status" value="2"/>
</dbReference>
<evidence type="ECO:0000256" key="4">
    <source>
        <dbReference type="ARBA" id="ARBA00023157"/>
    </source>
</evidence>
<name>A0A8C4QUL1_EPTBU</name>
<dbReference type="PRINTS" id="PR00011">
    <property type="entry name" value="EGFLAMININ"/>
</dbReference>
<evidence type="ECO:0000259" key="7">
    <source>
        <dbReference type="PROSITE" id="PS51041"/>
    </source>
</evidence>
<evidence type="ECO:0000256" key="3">
    <source>
        <dbReference type="ARBA" id="ARBA00022737"/>
    </source>
</evidence>
<evidence type="ECO:0000313" key="9">
    <source>
        <dbReference type="Proteomes" id="UP000694388"/>
    </source>
</evidence>
<dbReference type="Pfam" id="PF07974">
    <property type="entry name" value="EGF_2"/>
    <property type="match status" value="1"/>
</dbReference>
<feature type="domain" description="EGF-like" evidence="6">
    <location>
        <begin position="1057"/>
        <end position="1092"/>
    </location>
</feature>
<feature type="domain" description="EGF-like" evidence="6">
    <location>
        <begin position="933"/>
        <end position="963"/>
    </location>
</feature>
<protein>
    <recommendedName>
        <fullName evidence="10">Multiple epidermal growth factor-like domains protein 6</fullName>
    </recommendedName>
</protein>
<dbReference type="SMART" id="SM00180">
    <property type="entry name" value="EGF_Lam"/>
    <property type="match status" value="11"/>
</dbReference>
<dbReference type="OMA" id="ESCALCI"/>
<dbReference type="InterPro" id="IPR042635">
    <property type="entry name" value="MEGF10/SREC1/2-like"/>
</dbReference>
<reference evidence="8" key="1">
    <citation type="submission" date="2025-08" db="UniProtKB">
        <authorList>
            <consortium name="Ensembl"/>
        </authorList>
    </citation>
    <scope>IDENTIFICATION</scope>
</reference>
<feature type="disulfide bond" evidence="5">
    <location>
        <begin position="107"/>
        <end position="116"/>
    </location>
</feature>
<reference evidence="8" key="2">
    <citation type="submission" date="2025-09" db="UniProtKB">
        <authorList>
            <consortium name="Ensembl"/>
        </authorList>
    </citation>
    <scope>IDENTIFICATION</scope>
</reference>
<feature type="disulfide bond" evidence="5">
    <location>
        <begin position="1082"/>
        <end position="1091"/>
    </location>
</feature>
<feature type="disulfide bond" evidence="5">
    <location>
        <begin position="422"/>
        <end position="431"/>
    </location>
</feature>
<feature type="domain" description="EGF-like" evidence="6">
    <location>
        <begin position="209"/>
        <end position="254"/>
    </location>
</feature>
<dbReference type="GO" id="GO:0005509">
    <property type="term" value="F:calcium ion binding"/>
    <property type="evidence" value="ECO:0007669"/>
    <property type="project" value="InterPro"/>
</dbReference>
<feature type="domain" description="EGF-like" evidence="6">
    <location>
        <begin position="445"/>
        <end position="475"/>
    </location>
</feature>
<evidence type="ECO:0000256" key="1">
    <source>
        <dbReference type="ARBA" id="ARBA00022536"/>
    </source>
</evidence>